<protein>
    <recommendedName>
        <fullName evidence="4">Thioredoxin domain-containing protein</fullName>
    </recommendedName>
</protein>
<evidence type="ECO:0000313" key="2">
    <source>
        <dbReference type="EMBL" id="SPF34348.1"/>
    </source>
</evidence>
<evidence type="ECO:0008006" key="4">
    <source>
        <dbReference type="Google" id="ProtNLM"/>
    </source>
</evidence>
<dbReference type="OrthoDB" id="423012at2"/>
<reference evidence="3" key="1">
    <citation type="submission" date="2018-02" db="EMBL/GenBank/DDBJ databases">
        <authorList>
            <person name="Hausmann B."/>
        </authorList>
    </citation>
    <scope>NUCLEOTIDE SEQUENCE [LARGE SCALE GENOMIC DNA]</scope>
    <source>
        <strain evidence="3">Peat soil MAG SbA1</strain>
    </source>
</reference>
<dbReference type="Gene3D" id="3.40.30.10">
    <property type="entry name" value="Glutaredoxin"/>
    <property type="match status" value="1"/>
</dbReference>
<name>A0A2U3K400_9BACT</name>
<dbReference type="InterPro" id="IPR036249">
    <property type="entry name" value="Thioredoxin-like_sf"/>
</dbReference>
<proteinExistence type="predicted"/>
<dbReference type="EMBL" id="OMOD01000029">
    <property type="protein sequence ID" value="SPF34348.1"/>
    <property type="molecule type" value="Genomic_DNA"/>
</dbReference>
<evidence type="ECO:0000313" key="3">
    <source>
        <dbReference type="Proteomes" id="UP000238701"/>
    </source>
</evidence>
<feature type="chain" id="PRO_5015712953" description="Thioredoxin domain-containing protein" evidence="1">
    <location>
        <begin position="20"/>
        <end position="147"/>
    </location>
</feature>
<sequence>MRFLATTVILLGLAIHAFAGENLKLNPRLDYTSDSEDGPLITGDKMEAGAVAGKPAYIILYQEGCYNSKRQARRTVSLYEKYKGQVQFVVIDLDRYLSPAQQGLRKKYFHGIIPHVVVVDKSGAALYDADGEVDESIISGLLDKALQ</sequence>
<dbReference type="AlphaFoldDB" id="A0A2U3K400"/>
<feature type="signal peptide" evidence="1">
    <location>
        <begin position="1"/>
        <end position="19"/>
    </location>
</feature>
<dbReference type="Proteomes" id="UP000238701">
    <property type="component" value="Unassembled WGS sequence"/>
</dbReference>
<organism evidence="2 3">
    <name type="scientific">Candidatus Sulfotelmatobacter kueseliae</name>
    <dbReference type="NCBI Taxonomy" id="2042962"/>
    <lineage>
        <taxon>Bacteria</taxon>
        <taxon>Pseudomonadati</taxon>
        <taxon>Acidobacteriota</taxon>
        <taxon>Terriglobia</taxon>
        <taxon>Terriglobales</taxon>
        <taxon>Candidatus Korobacteraceae</taxon>
        <taxon>Candidatus Sulfotelmatobacter</taxon>
    </lineage>
</organism>
<accession>A0A2U3K400</accession>
<gene>
    <name evidence="2" type="ORF">SBA1_1240019</name>
</gene>
<keyword evidence="1" id="KW-0732">Signal</keyword>
<evidence type="ECO:0000256" key="1">
    <source>
        <dbReference type="SAM" id="SignalP"/>
    </source>
</evidence>
<dbReference type="SUPFAM" id="SSF52833">
    <property type="entry name" value="Thioredoxin-like"/>
    <property type="match status" value="1"/>
</dbReference>